<evidence type="ECO:0000313" key="5">
    <source>
        <dbReference type="Proteomes" id="UP000318422"/>
    </source>
</evidence>
<feature type="compositionally biased region" description="Basic and acidic residues" evidence="1">
    <location>
        <begin position="104"/>
        <end position="114"/>
    </location>
</feature>
<feature type="compositionally biased region" description="Pro residues" evidence="1">
    <location>
        <begin position="132"/>
        <end position="148"/>
    </location>
</feature>
<evidence type="ECO:0000259" key="3">
    <source>
        <dbReference type="Pfam" id="PF13511"/>
    </source>
</evidence>
<feature type="domain" description="DUF4124" evidence="3">
    <location>
        <begin position="15"/>
        <end position="66"/>
    </location>
</feature>
<comment type="caution">
    <text evidence="4">The sequence shown here is derived from an EMBL/GenBank/DDBJ whole genome shotgun (WGS) entry which is preliminary data.</text>
</comment>
<dbReference type="AlphaFoldDB" id="A0A4Y4CXQ1"/>
<keyword evidence="5" id="KW-1185">Reference proteome</keyword>
<dbReference type="EMBL" id="BJNV01000034">
    <property type="protein sequence ID" value="GEC96073.1"/>
    <property type="molecule type" value="Genomic_DNA"/>
</dbReference>
<feature type="chain" id="PRO_5021280511" description="DUF4124 domain-containing protein" evidence="2">
    <location>
        <begin position="26"/>
        <end position="166"/>
    </location>
</feature>
<dbReference type="Pfam" id="PF13511">
    <property type="entry name" value="DUF4124"/>
    <property type="match status" value="1"/>
</dbReference>
<reference evidence="4 5" key="1">
    <citation type="submission" date="2019-06" db="EMBL/GenBank/DDBJ databases">
        <title>Whole genome shotgun sequence of Zoogloea ramigera NBRC 15342.</title>
        <authorList>
            <person name="Hosoyama A."/>
            <person name="Uohara A."/>
            <person name="Ohji S."/>
            <person name="Ichikawa N."/>
        </authorList>
    </citation>
    <scope>NUCLEOTIDE SEQUENCE [LARGE SCALE GENOMIC DNA]</scope>
    <source>
        <strain evidence="4 5">NBRC 15342</strain>
    </source>
</reference>
<accession>A0A4Y4CXQ1</accession>
<sequence>MRGSRGVGFVFAVWCLMASGGQAWAVNKCVGADGRVTYTDGPCGAGSEGSRVNTLPPPSVRDQAEARRRAEQMVQDVNRIETRQASEAAERRRRVEMEQAAEAEQQRRAQREAQRQAAQEESQRLLVIRPGPLVPHHPHPAPPPPRPAKPVDETRSAQMRGYPPIR</sequence>
<evidence type="ECO:0000313" key="4">
    <source>
        <dbReference type="EMBL" id="GEC96073.1"/>
    </source>
</evidence>
<feature type="region of interest" description="Disordered" evidence="1">
    <location>
        <begin position="41"/>
        <end position="166"/>
    </location>
</feature>
<protein>
    <recommendedName>
        <fullName evidence="3">DUF4124 domain-containing protein</fullName>
    </recommendedName>
</protein>
<feature type="compositionally biased region" description="Basic and acidic residues" evidence="1">
    <location>
        <begin position="62"/>
        <end position="71"/>
    </location>
</feature>
<dbReference type="InterPro" id="IPR025392">
    <property type="entry name" value="DUF4124"/>
</dbReference>
<proteinExistence type="predicted"/>
<feature type="signal peptide" evidence="2">
    <location>
        <begin position="1"/>
        <end position="25"/>
    </location>
</feature>
<name>A0A4Y4CXQ1_ZOORA</name>
<dbReference type="Proteomes" id="UP000318422">
    <property type="component" value="Unassembled WGS sequence"/>
</dbReference>
<evidence type="ECO:0000256" key="2">
    <source>
        <dbReference type="SAM" id="SignalP"/>
    </source>
</evidence>
<organism evidence="4 5">
    <name type="scientific">Zoogloea ramigera</name>
    <dbReference type="NCBI Taxonomy" id="350"/>
    <lineage>
        <taxon>Bacteria</taxon>
        <taxon>Pseudomonadati</taxon>
        <taxon>Pseudomonadota</taxon>
        <taxon>Betaproteobacteria</taxon>
        <taxon>Rhodocyclales</taxon>
        <taxon>Zoogloeaceae</taxon>
        <taxon>Zoogloea</taxon>
    </lineage>
</organism>
<evidence type="ECO:0000256" key="1">
    <source>
        <dbReference type="SAM" id="MobiDB-lite"/>
    </source>
</evidence>
<feature type="compositionally biased region" description="Basic and acidic residues" evidence="1">
    <location>
        <begin position="78"/>
        <end position="97"/>
    </location>
</feature>
<gene>
    <name evidence="4" type="ORF">ZRA01_21460</name>
</gene>
<dbReference type="RefSeq" id="WP_141352036.1">
    <property type="nucleotide sequence ID" value="NZ_BJNV01000034.1"/>
</dbReference>
<keyword evidence="2" id="KW-0732">Signal</keyword>
<dbReference type="OrthoDB" id="8820721at2"/>